<dbReference type="InterPro" id="IPR003033">
    <property type="entry name" value="SCP2_sterol-bd_dom"/>
</dbReference>
<dbReference type="HAMAP" id="MF_02231">
    <property type="entry name" value="UbiT"/>
    <property type="match status" value="1"/>
</dbReference>
<name>A0ABW0JCB8_9BURK</name>
<gene>
    <name evidence="1" type="primary">ubiT</name>
    <name evidence="3" type="ORF">ACFPTO_18000</name>
</gene>
<evidence type="ECO:0000313" key="3">
    <source>
        <dbReference type="EMBL" id="MFC5430678.1"/>
    </source>
</evidence>
<comment type="caution">
    <text evidence="3">The sequence shown here is derived from an EMBL/GenBank/DDBJ whole genome shotgun (WGS) entry which is preliminary data.</text>
</comment>
<evidence type="ECO:0000256" key="1">
    <source>
        <dbReference type="HAMAP-Rule" id="MF_02231"/>
    </source>
</evidence>
<accession>A0ABW0JCB8</accession>
<dbReference type="Pfam" id="PF02036">
    <property type="entry name" value="SCP2"/>
    <property type="match status" value="1"/>
</dbReference>
<comment type="function">
    <text evidence="1">Required for O(2)-independent ubiquinone (coenzyme Q) biosynthesis. Likely functions as an accessory factor.</text>
</comment>
<evidence type="ECO:0000259" key="2">
    <source>
        <dbReference type="Pfam" id="PF02036"/>
    </source>
</evidence>
<dbReference type="InterPro" id="IPR036527">
    <property type="entry name" value="SCP2_sterol-bd_dom_sf"/>
</dbReference>
<sequence length="164" mass="18155">MMNLLPAFPTPWLRSCIGRLPVRPPSIACCALMNQLVLPVLDEDTRALMQGRSYVMEVTDIGLVVGFTLGSTRFEARAPEAKPDLRIASSGIDFARMAAREIDADTLFFSRRLVMQGDTELGLIVRNAIDAVDFDETASGRLAQSALRRGLRFAAIIEKKRESR</sequence>
<comment type="pathway">
    <text evidence="1">Cofactor biosynthesis; ubiquinone biosynthesis.</text>
</comment>
<comment type="similarity">
    <text evidence="1">Belongs to the UbiT family.</text>
</comment>
<keyword evidence="1" id="KW-0831">Ubiquinone biosynthesis</keyword>
<proteinExistence type="inferred from homology"/>
<dbReference type="InterPro" id="IPR016830">
    <property type="entry name" value="UbiT"/>
</dbReference>
<dbReference type="RefSeq" id="WP_377713309.1">
    <property type="nucleotide sequence ID" value="NZ_JBHSMP010000020.1"/>
</dbReference>
<reference evidence="4" key="1">
    <citation type="journal article" date="2019" name="Int. J. Syst. Evol. Microbiol.">
        <title>The Global Catalogue of Microorganisms (GCM) 10K type strain sequencing project: providing services to taxonomists for standard genome sequencing and annotation.</title>
        <authorList>
            <consortium name="The Broad Institute Genomics Platform"/>
            <consortium name="The Broad Institute Genome Sequencing Center for Infectious Disease"/>
            <person name="Wu L."/>
            <person name="Ma J."/>
        </authorList>
    </citation>
    <scope>NUCLEOTIDE SEQUENCE [LARGE SCALE GENOMIC DNA]</scope>
    <source>
        <strain evidence="4">CCUG 56042</strain>
    </source>
</reference>
<protein>
    <recommendedName>
        <fullName evidence="1">Ubiquinone biosynthesis accessory factor UbiT</fullName>
    </recommendedName>
</protein>
<keyword evidence="4" id="KW-1185">Reference proteome</keyword>
<feature type="domain" description="SCP2" evidence="2">
    <location>
        <begin position="49"/>
        <end position="129"/>
    </location>
</feature>
<dbReference type="Proteomes" id="UP001596103">
    <property type="component" value="Unassembled WGS sequence"/>
</dbReference>
<dbReference type="SUPFAM" id="SSF55718">
    <property type="entry name" value="SCP-like"/>
    <property type="match status" value="1"/>
</dbReference>
<organism evidence="3 4">
    <name type="scientific">Paraburkholderia denitrificans</name>
    <dbReference type="NCBI Taxonomy" id="694025"/>
    <lineage>
        <taxon>Bacteria</taxon>
        <taxon>Pseudomonadati</taxon>
        <taxon>Pseudomonadota</taxon>
        <taxon>Betaproteobacteria</taxon>
        <taxon>Burkholderiales</taxon>
        <taxon>Burkholderiaceae</taxon>
        <taxon>Paraburkholderia</taxon>
    </lineage>
</organism>
<dbReference type="EMBL" id="JBHSMP010000020">
    <property type="protein sequence ID" value="MFC5430678.1"/>
    <property type="molecule type" value="Genomic_DNA"/>
</dbReference>
<evidence type="ECO:0000313" key="4">
    <source>
        <dbReference type="Proteomes" id="UP001596103"/>
    </source>
</evidence>
<dbReference type="Gene3D" id="3.30.1050.10">
    <property type="entry name" value="SCP2 sterol-binding domain"/>
    <property type="match status" value="1"/>
</dbReference>